<organism evidence="2 3">
    <name type="scientific">Gossypium arboreum</name>
    <name type="common">Tree cotton</name>
    <name type="synonym">Gossypium nanking</name>
    <dbReference type="NCBI Taxonomy" id="29729"/>
    <lineage>
        <taxon>Eukaryota</taxon>
        <taxon>Viridiplantae</taxon>
        <taxon>Streptophyta</taxon>
        <taxon>Embryophyta</taxon>
        <taxon>Tracheophyta</taxon>
        <taxon>Spermatophyta</taxon>
        <taxon>Magnoliopsida</taxon>
        <taxon>eudicotyledons</taxon>
        <taxon>Gunneridae</taxon>
        <taxon>Pentapetalae</taxon>
        <taxon>rosids</taxon>
        <taxon>malvids</taxon>
        <taxon>Malvales</taxon>
        <taxon>Malvaceae</taxon>
        <taxon>Malvoideae</taxon>
        <taxon>Gossypium</taxon>
    </lineage>
</organism>
<proteinExistence type="predicted"/>
<name>A0ABR0PTC0_GOSAR</name>
<keyword evidence="3" id="KW-1185">Reference proteome</keyword>
<feature type="region of interest" description="Disordered" evidence="1">
    <location>
        <begin position="27"/>
        <end position="46"/>
    </location>
</feature>
<evidence type="ECO:0000313" key="2">
    <source>
        <dbReference type="EMBL" id="KAK5830027.1"/>
    </source>
</evidence>
<sequence>MKLKGKRRVKLSGGYGGIIQRDKVEMETVQKQNKRESNSKERESKWALGEGRRQAWLISTESIPFLLESPRMGKENGGKSKKKRKGTGGFDFDLLIPDGSQIGV</sequence>
<feature type="region of interest" description="Disordered" evidence="1">
    <location>
        <begin position="68"/>
        <end position="104"/>
    </location>
</feature>
<gene>
    <name evidence="2" type="ORF">PVK06_013821</name>
</gene>
<evidence type="ECO:0000256" key="1">
    <source>
        <dbReference type="SAM" id="MobiDB-lite"/>
    </source>
</evidence>
<dbReference type="EMBL" id="JARKNE010000005">
    <property type="protein sequence ID" value="KAK5830027.1"/>
    <property type="molecule type" value="Genomic_DNA"/>
</dbReference>
<reference evidence="2 3" key="1">
    <citation type="submission" date="2023-03" db="EMBL/GenBank/DDBJ databases">
        <title>WGS of Gossypium arboreum.</title>
        <authorList>
            <person name="Yu D."/>
        </authorList>
    </citation>
    <scope>NUCLEOTIDE SEQUENCE [LARGE SCALE GENOMIC DNA]</scope>
    <source>
        <tissue evidence="2">Leaf</tissue>
    </source>
</reference>
<comment type="caution">
    <text evidence="2">The sequence shown here is derived from an EMBL/GenBank/DDBJ whole genome shotgun (WGS) entry which is preliminary data.</text>
</comment>
<protein>
    <submittedName>
        <fullName evidence="2">Uncharacterized protein</fullName>
    </submittedName>
</protein>
<evidence type="ECO:0000313" key="3">
    <source>
        <dbReference type="Proteomes" id="UP001358586"/>
    </source>
</evidence>
<accession>A0ABR0PTC0</accession>
<dbReference type="Proteomes" id="UP001358586">
    <property type="component" value="Chromosome 5"/>
</dbReference>